<organism evidence="2 3">
    <name type="scientific">[Myrmecia] bisecta</name>
    <dbReference type="NCBI Taxonomy" id="41462"/>
    <lineage>
        <taxon>Eukaryota</taxon>
        <taxon>Viridiplantae</taxon>
        <taxon>Chlorophyta</taxon>
        <taxon>core chlorophytes</taxon>
        <taxon>Trebouxiophyceae</taxon>
        <taxon>Trebouxiales</taxon>
        <taxon>Trebouxiaceae</taxon>
        <taxon>Myrmecia</taxon>
    </lineage>
</organism>
<evidence type="ECO:0000313" key="3">
    <source>
        <dbReference type="Proteomes" id="UP001489004"/>
    </source>
</evidence>
<dbReference type="AlphaFoldDB" id="A0AAW1Q8H0"/>
<feature type="region of interest" description="Disordered" evidence="1">
    <location>
        <begin position="1"/>
        <end position="20"/>
    </location>
</feature>
<feature type="region of interest" description="Disordered" evidence="1">
    <location>
        <begin position="30"/>
        <end position="86"/>
    </location>
</feature>
<dbReference type="Pfam" id="PF11360">
    <property type="entry name" value="DUF3110"/>
    <property type="match status" value="1"/>
</dbReference>
<protein>
    <submittedName>
        <fullName evidence="2">Uncharacterized protein</fullName>
    </submittedName>
</protein>
<evidence type="ECO:0000313" key="2">
    <source>
        <dbReference type="EMBL" id="KAK9817727.1"/>
    </source>
</evidence>
<reference evidence="2 3" key="1">
    <citation type="journal article" date="2024" name="Nat. Commun.">
        <title>Phylogenomics reveals the evolutionary origins of lichenization in chlorophyte algae.</title>
        <authorList>
            <person name="Puginier C."/>
            <person name="Libourel C."/>
            <person name="Otte J."/>
            <person name="Skaloud P."/>
            <person name="Haon M."/>
            <person name="Grisel S."/>
            <person name="Petersen M."/>
            <person name="Berrin J.G."/>
            <person name="Delaux P.M."/>
            <person name="Dal Grande F."/>
            <person name="Keller J."/>
        </authorList>
    </citation>
    <scope>NUCLEOTIDE SEQUENCE [LARGE SCALE GENOMIC DNA]</scope>
    <source>
        <strain evidence="2 3">SAG 2043</strain>
    </source>
</reference>
<name>A0AAW1Q8H0_9CHLO</name>
<dbReference type="InterPro" id="IPR021503">
    <property type="entry name" value="DUF3110"/>
</dbReference>
<dbReference type="EMBL" id="JALJOR010000004">
    <property type="protein sequence ID" value="KAK9817727.1"/>
    <property type="molecule type" value="Genomic_DNA"/>
</dbReference>
<feature type="compositionally biased region" description="Basic and acidic residues" evidence="1">
    <location>
        <begin position="70"/>
        <end position="86"/>
    </location>
</feature>
<sequence length="333" mass="36821">MQAFSTAQPQPQACARATLSPESSALSRCSRLASTSGRSFPPAAAGVHSRQRCQSRRALKAQKIQSIFDNDGRNDSSWKQSSKHDIDEEWRQMKWSRHEDHATASGEAEFAVSDHYEQSAAEDTYTPFPSANPMDTASGYFPFQQGVSWTPADMNSHPSGSKTSNVFVILFGVGEAETEGIYSLRAMSREEELPQDTIIAFAEEEDAERYAGLLEATMEHAPNVCPIEPAELMDFCKDSGYNCRFEPRGSLLIPPDYNVGLTDWERSLKLREGQWSVLETNPLPADAPSSPADMPAPYKVSGSPMLHNNAGAYPLSDANMEEIRARLERAFLE</sequence>
<gene>
    <name evidence="2" type="ORF">WJX72_001284</name>
</gene>
<feature type="compositionally biased region" description="Polar residues" evidence="1">
    <location>
        <begin position="1"/>
        <end position="11"/>
    </location>
</feature>
<feature type="compositionally biased region" description="Basic residues" evidence="1">
    <location>
        <begin position="49"/>
        <end position="60"/>
    </location>
</feature>
<proteinExistence type="predicted"/>
<keyword evidence="3" id="KW-1185">Reference proteome</keyword>
<accession>A0AAW1Q8H0</accession>
<comment type="caution">
    <text evidence="2">The sequence shown here is derived from an EMBL/GenBank/DDBJ whole genome shotgun (WGS) entry which is preliminary data.</text>
</comment>
<dbReference type="Proteomes" id="UP001489004">
    <property type="component" value="Unassembled WGS sequence"/>
</dbReference>
<evidence type="ECO:0000256" key="1">
    <source>
        <dbReference type="SAM" id="MobiDB-lite"/>
    </source>
</evidence>